<gene>
    <name evidence="4" type="ORF">Ade02nite_49800</name>
</gene>
<dbReference type="PANTHER" id="PTHR24252">
    <property type="entry name" value="ACROSIN-RELATED"/>
    <property type="match status" value="1"/>
</dbReference>
<accession>A0ABQ3Y8L9</accession>
<dbReference type="PROSITE" id="PS00135">
    <property type="entry name" value="TRYPSIN_SER"/>
    <property type="match status" value="1"/>
</dbReference>
<dbReference type="Proteomes" id="UP000609879">
    <property type="component" value="Unassembled WGS sequence"/>
</dbReference>
<dbReference type="InterPro" id="IPR009003">
    <property type="entry name" value="Peptidase_S1_PA"/>
</dbReference>
<reference evidence="4 5" key="1">
    <citation type="submission" date="2021-01" db="EMBL/GenBank/DDBJ databases">
        <title>Whole genome shotgun sequence of Actinoplanes deccanensis NBRC 13994.</title>
        <authorList>
            <person name="Komaki H."/>
            <person name="Tamura T."/>
        </authorList>
    </citation>
    <scope>NUCLEOTIDE SEQUENCE [LARGE SCALE GENOMIC DNA]</scope>
    <source>
        <strain evidence="4 5">NBRC 13994</strain>
    </source>
</reference>
<proteinExistence type="predicted"/>
<evidence type="ECO:0000313" key="4">
    <source>
        <dbReference type="EMBL" id="GID76339.1"/>
    </source>
</evidence>
<keyword evidence="1" id="KW-1015">Disulfide bond</keyword>
<keyword evidence="2" id="KW-0720">Serine protease</keyword>
<sequence length="253" mass="26895">MLGLLAAVLGAGDRPALAGGEDRPVREVVGGTVAPQGKFPWAVRLSMGCGGTLIASRVVLTAGHCVDGTGDTDKIEVTAGVADLKSRRALTARSVSVIRAAGFKDETKGDDWAVVQIDRSLHLPVLPLATEPVRKGRYTVMGWGQTREDSMKQERRLHYASVPMVSDASCAKAYKKAGVKLVDDEQMCAGDQRVDTCQGDSGGPMVGQNRRGQWEQVGIVSWGLGCARDGYPGVYTQISTFRPAIVAAVQKLQ</sequence>
<evidence type="ECO:0000313" key="5">
    <source>
        <dbReference type="Proteomes" id="UP000609879"/>
    </source>
</evidence>
<dbReference type="EMBL" id="BOMI01000098">
    <property type="protein sequence ID" value="GID76339.1"/>
    <property type="molecule type" value="Genomic_DNA"/>
</dbReference>
<dbReference type="Gene3D" id="2.40.10.10">
    <property type="entry name" value="Trypsin-like serine proteases"/>
    <property type="match status" value="2"/>
</dbReference>
<dbReference type="SMART" id="SM00020">
    <property type="entry name" value="Tryp_SPc"/>
    <property type="match status" value="1"/>
</dbReference>
<feature type="domain" description="Peptidase S1" evidence="3">
    <location>
        <begin position="28"/>
        <end position="250"/>
    </location>
</feature>
<dbReference type="PROSITE" id="PS50240">
    <property type="entry name" value="TRYPSIN_DOM"/>
    <property type="match status" value="1"/>
</dbReference>
<dbReference type="InterPro" id="IPR033116">
    <property type="entry name" value="TRYPSIN_SER"/>
</dbReference>
<evidence type="ECO:0000256" key="1">
    <source>
        <dbReference type="ARBA" id="ARBA00023157"/>
    </source>
</evidence>
<dbReference type="SUPFAM" id="SSF50494">
    <property type="entry name" value="Trypsin-like serine proteases"/>
    <property type="match status" value="1"/>
</dbReference>
<dbReference type="PRINTS" id="PR00722">
    <property type="entry name" value="CHYMOTRYPSIN"/>
</dbReference>
<evidence type="ECO:0000256" key="2">
    <source>
        <dbReference type="RuleBase" id="RU363034"/>
    </source>
</evidence>
<dbReference type="CDD" id="cd00190">
    <property type="entry name" value="Tryp_SPc"/>
    <property type="match status" value="1"/>
</dbReference>
<dbReference type="InterPro" id="IPR001314">
    <property type="entry name" value="Peptidase_S1A"/>
</dbReference>
<dbReference type="PANTHER" id="PTHR24252:SF7">
    <property type="entry name" value="HYALIN"/>
    <property type="match status" value="1"/>
</dbReference>
<protein>
    <submittedName>
        <fullName evidence="4">Trypsin</fullName>
    </submittedName>
</protein>
<keyword evidence="5" id="KW-1185">Reference proteome</keyword>
<keyword evidence="2" id="KW-0378">Hydrolase</keyword>
<dbReference type="PROSITE" id="PS00134">
    <property type="entry name" value="TRYPSIN_HIS"/>
    <property type="match status" value="1"/>
</dbReference>
<keyword evidence="2" id="KW-0645">Protease</keyword>
<evidence type="ECO:0000259" key="3">
    <source>
        <dbReference type="PROSITE" id="PS50240"/>
    </source>
</evidence>
<dbReference type="Pfam" id="PF00089">
    <property type="entry name" value="Trypsin"/>
    <property type="match status" value="1"/>
</dbReference>
<dbReference type="InterPro" id="IPR043504">
    <property type="entry name" value="Peptidase_S1_PA_chymotrypsin"/>
</dbReference>
<dbReference type="InterPro" id="IPR001254">
    <property type="entry name" value="Trypsin_dom"/>
</dbReference>
<dbReference type="RefSeq" id="WP_239169030.1">
    <property type="nucleotide sequence ID" value="NZ_BAAABO010000042.1"/>
</dbReference>
<organism evidence="4 5">
    <name type="scientific">Paractinoplanes deccanensis</name>
    <dbReference type="NCBI Taxonomy" id="113561"/>
    <lineage>
        <taxon>Bacteria</taxon>
        <taxon>Bacillati</taxon>
        <taxon>Actinomycetota</taxon>
        <taxon>Actinomycetes</taxon>
        <taxon>Micromonosporales</taxon>
        <taxon>Micromonosporaceae</taxon>
        <taxon>Paractinoplanes</taxon>
    </lineage>
</organism>
<dbReference type="InterPro" id="IPR018114">
    <property type="entry name" value="TRYPSIN_HIS"/>
</dbReference>
<name>A0ABQ3Y8L9_9ACTN</name>
<comment type="caution">
    <text evidence="4">The sequence shown here is derived from an EMBL/GenBank/DDBJ whole genome shotgun (WGS) entry which is preliminary data.</text>
</comment>